<evidence type="ECO:0000256" key="1">
    <source>
        <dbReference type="ARBA" id="ARBA00022596"/>
    </source>
</evidence>
<feature type="region of interest" description="Disordered" evidence="2">
    <location>
        <begin position="365"/>
        <end position="385"/>
    </location>
</feature>
<keyword evidence="4" id="KW-1185">Reference proteome</keyword>
<organism evidence="3 4">
    <name type="scientific">Vibrio coralliirubri</name>
    <dbReference type="NCBI Taxonomy" id="1516159"/>
    <lineage>
        <taxon>Bacteria</taxon>
        <taxon>Pseudomonadati</taxon>
        <taxon>Pseudomonadota</taxon>
        <taxon>Gammaproteobacteria</taxon>
        <taxon>Vibrionales</taxon>
        <taxon>Vibrionaceae</taxon>
        <taxon>Vibrio</taxon>
    </lineage>
</organism>
<feature type="compositionally biased region" description="Polar residues" evidence="2">
    <location>
        <begin position="370"/>
        <end position="385"/>
    </location>
</feature>
<gene>
    <name evidence="3" type="ORF">VCR31J2_1310864</name>
</gene>
<keyword evidence="1" id="KW-0533">Nickel</keyword>
<accession>A0AA86XDM9</accession>
<name>A0AA86XDM9_9VIBR</name>
<dbReference type="EMBL" id="CCKJ01000037">
    <property type="protein sequence ID" value="CDT80255.1"/>
    <property type="molecule type" value="Genomic_DNA"/>
</dbReference>
<protein>
    <recommendedName>
        <fullName evidence="5">TIGR00299 family protein</fullName>
    </recommendedName>
</protein>
<dbReference type="RefSeq" id="WP_050651290.1">
    <property type="nucleotide sequence ID" value="NZ_LK933979.1"/>
</dbReference>
<dbReference type="InterPro" id="IPR002822">
    <property type="entry name" value="Ni_insertion"/>
</dbReference>
<dbReference type="Proteomes" id="UP000041625">
    <property type="component" value="Unassembled WGS sequence"/>
</dbReference>
<evidence type="ECO:0000313" key="4">
    <source>
        <dbReference type="Proteomes" id="UP000041625"/>
    </source>
</evidence>
<evidence type="ECO:0000313" key="3">
    <source>
        <dbReference type="EMBL" id="CDT80255.1"/>
    </source>
</evidence>
<evidence type="ECO:0000256" key="2">
    <source>
        <dbReference type="SAM" id="MobiDB-lite"/>
    </source>
</evidence>
<dbReference type="PANTHER" id="PTHR36566:SF1">
    <property type="entry name" value="PYRIDINIUM-3,5-BISTHIOCARBOXYLIC ACID MONONUCLEOTIDE NICKEL INSERTION PROTEIN"/>
    <property type="match status" value="1"/>
</dbReference>
<dbReference type="Gene3D" id="3.30.70.1380">
    <property type="entry name" value="Transcriptional regulatory protein pf0864 domain like"/>
    <property type="match status" value="1"/>
</dbReference>
<dbReference type="AlphaFoldDB" id="A0AA86XDM9"/>
<dbReference type="PANTHER" id="PTHR36566">
    <property type="entry name" value="NICKEL INSERTION PROTEIN-RELATED"/>
    <property type="match status" value="1"/>
</dbReference>
<dbReference type="Pfam" id="PF01969">
    <property type="entry name" value="Ni_insertion"/>
    <property type="match status" value="1"/>
</dbReference>
<comment type="caution">
    <text evidence="3">The sequence shown here is derived from an EMBL/GenBank/DDBJ whole genome shotgun (WGS) entry which is preliminary data.</text>
</comment>
<proteinExistence type="predicted"/>
<reference evidence="3 4" key="1">
    <citation type="submission" date="2014-06" db="EMBL/GenBank/DDBJ databases">
        <authorList>
            <person name="Le Roux F."/>
        </authorList>
    </citation>
    <scope>NUCLEOTIDE SEQUENCE [LARGE SCALE GENOMIC DNA]</scope>
    <source>
        <strain evidence="3 4">J2-31</strain>
    </source>
</reference>
<evidence type="ECO:0008006" key="5">
    <source>
        <dbReference type="Google" id="ProtNLM"/>
    </source>
</evidence>
<sequence length="407" mass="44919">MHIHLDLIGGIAGDMFTAAMLDALPELEVDLFNDLEIIKDQAQVEFGLTPAMDKGLSGKRFNVELAPPHDHSSHSHSHSHSHEHRSWKHIREMLVNLPINSEVKSNAVGIFALLAKAEAEIHGKSIEDVHFHEVGAWDCIVDILSASWLIHYSKAESWSCSSIPWGGGTVKCAHGVIPVPAPATIKLLKGFTVVDDGVMGERVTPTGAAILAWLQPSLRVPKSEVLCNGYGFGQRALPDRANLLRATVLKTDKFEASPTQNSVTNIQFDIDDMTSEMLAIAREEIRLQQGVLEITEVIAHGKKNRHISTLNVLCEPLAHETVIDFILSHTSTIGVRHWECQRTVLPRAHHQVEVAKQNYDVKTVTRPDGSVTSKLESSHLEGSQPTNYQQKLTLKALAEEVSHHECN</sequence>